<reference evidence="6 7" key="1">
    <citation type="journal article" date="2015" name="Proc. Natl. Acad. Sci. U.S.A.">
        <title>Expanded metabolic versatility of ubiquitous nitrite-oxidizing bacteria from the genus Nitrospira.</title>
        <authorList>
            <person name="Koch H."/>
            <person name="Lucker S."/>
            <person name="Albertsen M."/>
            <person name="Kitzinger K."/>
            <person name="Herbold C."/>
            <person name="Spieck E."/>
            <person name="Nielsen P.H."/>
            <person name="Wagner M."/>
            <person name="Daims H."/>
        </authorList>
    </citation>
    <scope>NUCLEOTIDE SEQUENCE [LARGE SCALE GENOMIC DNA]</scope>
    <source>
        <strain evidence="6 7">NSP M-1</strain>
    </source>
</reference>
<evidence type="ECO:0000256" key="4">
    <source>
        <dbReference type="SAM" id="MobiDB-lite"/>
    </source>
</evidence>
<dbReference type="Proteomes" id="UP000069205">
    <property type="component" value="Chromosome"/>
</dbReference>
<keyword evidence="7" id="KW-1185">Reference proteome</keyword>
<evidence type="ECO:0000256" key="3">
    <source>
        <dbReference type="ARBA" id="ARBA00023163"/>
    </source>
</evidence>
<dbReference type="RefSeq" id="WP_187299344.1">
    <property type="nucleotide sequence ID" value="NZ_CP011801.1"/>
</dbReference>
<dbReference type="PROSITE" id="PS50043">
    <property type="entry name" value="HTH_LUXR_2"/>
    <property type="match status" value="1"/>
</dbReference>
<keyword evidence="3" id="KW-0804">Transcription</keyword>
<organism evidence="6 7">
    <name type="scientific">Nitrospira moscoviensis</name>
    <dbReference type="NCBI Taxonomy" id="42253"/>
    <lineage>
        <taxon>Bacteria</taxon>
        <taxon>Pseudomonadati</taxon>
        <taxon>Nitrospirota</taxon>
        <taxon>Nitrospiria</taxon>
        <taxon>Nitrospirales</taxon>
        <taxon>Nitrospiraceae</taxon>
        <taxon>Nitrospira</taxon>
    </lineage>
</organism>
<evidence type="ECO:0000256" key="1">
    <source>
        <dbReference type="ARBA" id="ARBA00023015"/>
    </source>
</evidence>
<accession>A0A0K2G7M7</accession>
<dbReference type="GO" id="GO:0006355">
    <property type="term" value="P:regulation of DNA-templated transcription"/>
    <property type="evidence" value="ECO:0007669"/>
    <property type="project" value="InterPro"/>
</dbReference>
<evidence type="ECO:0000313" key="7">
    <source>
        <dbReference type="Proteomes" id="UP000069205"/>
    </source>
</evidence>
<gene>
    <name evidence="6" type="ORF">NITMOv2_0517</name>
</gene>
<dbReference type="PATRIC" id="fig|42253.5.peg.513"/>
<dbReference type="InterPro" id="IPR016032">
    <property type="entry name" value="Sig_transdc_resp-reg_C-effctor"/>
</dbReference>
<dbReference type="InterPro" id="IPR005143">
    <property type="entry name" value="TF_LuxR_autoind-bd_dom"/>
</dbReference>
<dbReference type="InterPro" id="IPR036388">
    <property type="entry name" value="WH-like_DNA-bd_sf"/>
</dbReference>
<dbReference type="PANTHER" id="PTHR44688:SF16">
    <property type="entry name" value="DNA-BINDING TRANSCRIPTIONAL ACTIVATOR DEVR_DOSR"/>
    <property type="match status" value="1"/>
</dbReference>
<evidence type="ECO:0000259" key="5">
    <source>
        <dbReference type="PROSITE" id="PS50043"/>
    </source>
</evidence>
<sequence length="324" mass="36128">MAQAKRVEYRRTIPDGLPVACGVSEGLLHRKFPFIQSGSKLAHASHRRERVERRPSDFSGLHGTHEPPPPFPSKMLSDLTKAELVQVLEILHYTMEAKTGEDVHRILQLLQEAVPCTRVIGGIAEYTPTGDFKEFSRVLNVSYSNDWLYAYCKNEYAAVDPVLLHLPTSLPTLIWKQTFAAATSPRQLEFIEEACAFGLTNGITTGKLDRKRGVATFFSFAGGDANGTVRYKDLIEYLVPHFHRVLTANTHTPLSEGTKGLSPREITVLLWMKEGKTNWEIAHIVGVSERTVRFHVESIFVKLNASSRAQAVAVALEHGLLPTD</sequence>
<dbReference type="Gene3D" id="1.10.10.10">
    <property type="entry name" value="Winged helix-like DNA-binding domain superfamily/Winged helix DNA-binding domain"/>
    <property type="match status" value="1"/>
</dbReference>
<dbReference type="InterPro" id="IPR000792">
    <property type="entry name" value="Tscrpt_reg_LuxR_C"/>
</dbReference>
<dbReference type="PROSITE" id="PS00622">
    <property type="entry name" value="HTH_LUXR_1"/>
    <property type="match status" value="1"/>
</dbReference>
<name>A0A0K2G7M7_NITMO</name>
<keyword evidence="1" id="KW-0805">Transcription regulation</keyword>
<dbReference type="SUPFAM" id="SSF75516">
    <property type="entry name" value="Pheromone-binding domain of LuxR-like quorum-sensing transcription factors"/>
    <property type="match status" value="1"/>
</dbReference>
<dbReference type="GO" id="GO:0003677">
    <property type="term" value="F:DNA binding"/>
    <property type="evidence" value="ECO:0007669"/>
    <property type="project" value="UniProtKB-KW"/>
</dbReference>
<dbReference type="EMBL" id="CP011801">
    <property type="protein sequence ID" value="ALA56953.1"/>
    <property type="molecule type" value="Genomic_DNA"/>
</dbReference>
<dbReference type="Pfam" id="PF03472">
    <property type="entry name" value="Autoind_bind"/>
    <property type="match status" value="1"/>
</dbReference>
<dbReference type="InterPro" id="IPR036693">
    <property type="entry name" value="TF_LuxR_autoind-bd_dom_sf"/>
</dbReference>
<evidence type="ECO:0000313" key="6">
    <source>
        <dbReference type="EMBL" id="ALA56953.1"/>
    </source>
</evidence>
<feature type="region of interest" description="Disordered" evidence="4">
    <location>
        <begin position="43"/>
        <end position="70"/>
    </location>
</feature>
<dbReference type="CDD" id="cd06170">
    <property type="entry name" value="LuxR_C_like"/>
    <property type="match status" value="1"/>
</dbReference>
<dbReference type="KEGG" id="nmv:NITMOv2_0517"/>
<evidence type="ECO:0000256" key="2">
    <source>
        <dbReference type="ARBA" id="ARBA00023125"/>
    </source>
</evidence>
<dbReference type="Pfam" id="PF00196">
    <property type="entry name" value="GerE"/>
    <property type="match status" value="1"/>
</dbReference>
<dbReference type="SUPFAM" id="SSF46894">
    <property type="entry name" value="C-terminal effector domain of the bipartite response regulators"/>
    <property type="match status" value="1"/>
</dbReference>
<dbReference type="PANTHER" id="PTHR44688">
    <property type="entry name" value="DNA-BINDING TRANSCRIPTIONAL ACTIVATOR DEVR_DOSR"/>
    <property type="match status" value="1"/>
</dbReference>
<proteinExistence type="predicted"/>
<dbReference type="SMART" id="SM00421">
    <property type="entry name" value="HTH_LUXR"/>
    <property type="match status" value="1"/>
</dbReference>
<dbReference type="STRING" id="42253.NITMOv2_0517"/>
<dbReference type="AlphaFoldDB" id="A0A0K2G7M7"/>
<protein>
    <submittedName>
        <fullName evidence="6">Transcriptional regulator (Modular protein)</fullName>
    </submittedName>
</protein>
<keyword evidence="2" id="KW-0238">DNA-binding</keyword>
<feature type="domain" description="HTH luxR-type" evidence="5">
    <location>
        <begin position="254"/>
        <end position="319"/>
    </location>
</feature>
<dbReference type="PRINTS" id="PR00038">
    <property type="entry name" value="HTHLUXR"/>
</dbReference>
<dbReference type="Gene3D" id="3.30.450.80">
    <property type="entry name" value="Transcription factor LuxR-like, autoinducer-binding domain"/>
    <property type="match status" value="1"/>
</dbReference>